<evidence type="ECO:0000256" key="5">
    <source>
        <dbReference type="ARBA" id="ARBA00023136"/>
    </source>
</evidence>
<reference evidence="8 9" key="1">
    <citation type="journal article" date="2012" name="BMC Genomics">
        <title>Genome-guided analysis of physiological and morphological traits of the fermentative acetate oxidizer Thermacetogenium phaeum.</title>
        <authorList>
            <person name="Oehler D."/>
            <person name="Poehlein A."/>
            <person name="Leimbach A."/>
            <person name="Muller N."/>
            <person name="Daniel R."/>
            <person name="Gottschalk G."/>
            <person name="Schink B."/>
        </authorList>
    </citation>
    <scope>NUCLEOTIDE SEQUENCE [LARGE SCALE GENOMIC DNA]</scope>
    <source>
        <strain evidence="9">ATCC BAA-254 / DSM 26808 / PB</strain>
    </source>
</reference>
<keyword evidence="4 6" id="KW-1133">Transmembrane helix</keyword>
<dbReference type="PROSITE" id="PS50928">
    <property type="entry name" value="ABC_TM1"/>
    <property type="match status" value="1"/>
</dbReference>
<comment type="similarity">
    <text evidence="6">Belongs to the binding-protein-dependent transport system permease family.</text>
</comment>
<dbReference type="SUPFAM" id="SSF161098">
    <property type="entry name" value="MetI-like"/>
    <property type="match status" value="1"/>
</dbReference>
<gene>
    <name evidence="8" type="primary">opuBB</name>
    <name evidence="8" type="ordered locus">Tph_c20390</name>
</gene>
<dbReference type="Gene3D" id="1.10.3720.10">
    <property type="entry name" value="MetI-like"/>
    <property type="match status" value="1"/>
</dbReference>
<dbReference type="eggNOG" id="COG1174">
    <property type="taxonomic scope" value="Bacteria"/>
</dbReference>
<evidence type="ECO:0000256" key="3">
    <source>
        <dbReference type="ARBA" id="ARBA00022692"/>
    </source>
</evidence>
<keyword evidence="8" id="KW-0378">Hydrolase</keyword>
<dbReference type="CDD" id="cd06261">
    <property type="entry name" value="TM_PBP2"/>
    <property type="match status" value="1"/>
</dbReference>
<dbReference type="Proteomes" id="UP000000467">
    <property type="component" value="Chromosome"/>
</dbReference>
<protein>
    <submittedName>
        <fullName evidence="8">Choline transport system permease protein</fullName>
        <ecNumber evidence="8">3.6.3.-</ecNumber>
    </submittedName>
</protein>
<comment type="subcellular location">
    <subcellularLocation>
        <location evidence="6">Cell membrane</location>
        <topology evidence="6">Multi-pass membrane protein</topology>
    </subcellularLocation>
    <subcellularLocation>
        <location evidence="1">Membrane</location>
        <topology evidence="1">Multi-pass membrane protein</topology>
    </subcellularLocation>
</comment>
<evidence type="ECO:0000313" key="9">
    <source>
        <dbReference type="Proteomes" id="UP000000467"/>
    </source>
</evidence>
<organism evidence="8 9">
    <name type="scientific">Thermacetogenium phaeum (strain ATCC BAA-254 / DSM 26808 / PB)</name>
    <dbReference type="NCBI Taxonomy" id="1089553"/>
    <lineage>
        <taxon>Bacteria</taxon>
        <taxon>Bacillati</taxon>
        <taxon>Bacillota</taxon>
        <taxon>Clostridia</taxon>
        <taxon>Thermoanaerobacterales</taxon>
        <taxon>Thermoanaerobacteraceae</taxon>
        <taxon>Thermacetogenium</taxon>
    </lineage>
</organism>
<feature type="transmembrane region" description="Helical" evidence="6">
    <location>
        <begin position="180"/>
        <end position="202"/>
    </location>
</feature>
<dbReference type="InterPro" id="IPR035906">
    <property type="entry name" value="MetI-like_sf"/>
</dbReference>
<dbReference type="RefSeq" id="WP_015051108.1">
    <property type="nucleotide sequence ID" value="NC_018870.1"/>
</dbReference>
<dbReference type="PANTHER" id="PTHR30177:SF4">
    <property type="entry name" value="OSMOPROTECTANT IMPORT PERMEASE PROTEIN OSMW"/>
    <property type="match status" value="1"/>
</dbReference>
<dbReference type="EC" id="3.6.3.-" evidence="8"/>
<feature type="transmembrane region" description="Helical" evidence="6">
    <location>
        <begin position="51"/>
        <end position="74"/>
    </location>
</feature>
<dbReference type="GO" id="GO:0031460">
    <property type="term" value="P:glycine betaine transport"/>
    <property type="evidence" value="ECO:0007669"/>
    <property type="project" value="TreeGrafter"/>
</dbReference>
<evidence type="ECO:0000256" key="2">
    <source>
        <dbReference type="ARBA" id="ARBA00022448"/>
    </source>
</evidence>
<name>K4LH61_THEPS</name>
<evidence type="ECO:0000313" key="8">
    <source>
        <dbReference type="EMBL" id="AFV12233.1"/>
    </source>
</evidence>
<proteinExistence type="inferred from homology"/>
<feature type="transmembrane region" description="Helical" evidence="6">
    <location>
        <begin position="20"/>
        <end position="44"/>
    </location>
</feature>
<accession>K4LH61</accession>
<dbReference type="STRING" id="1089553.Tph_c20390"/>
<evidence type="ECO:0000256" key="6">
    <source>
        <dbReference type="RuleBase" id="RU363032"/>
    </source>
</evidence>
<dbReference type="Pfam" id="PF00528">
    <property type="entry name" value="BPD_transp_1"/>
    <property type="match status" value="1"/>
</dbReference>
<dbReference type="AlphaFoldDB" id="K4LH61"/>
<feature type="transmembrane region" description="Helical" evidence="6">
    <location>
        <begin position="86"/>
        <end position="109"/>
    </location>
</feature>
<dbReference type="GO" id="GO:0016787">
    <property type="term" value="F:hydrolase activity"/>
    <property type="evidence" value="ECO:0007669"/>
    <property type="project" value="UniProtKB-KW"/>
</dbReference>
<evidence type="ECO:0000256" key="1">
    <source>
        <dbReference type="ARBA" id="ARBA00004141"/>
    </source>
</evidence>
<keyword evidence="9" id="KW-1185">Reference proteome</keyword>
<dbReference type="InterPro" id="IPR051204">
    <property type="entry name" value="ABC_transp_perm/SBD"/>
</dbReference>
<dbReference type="PANTHER" id="PTHR30177">
    <property type="entry name" value="GLYCINE BETAINE/L-PROLINE TRANSPORT SYSTEM PERMEASE PROTEIN PROW"/>
    <property type="match status" value="1"/>
</dbReference>
<keyword evidence="5 6" id="KW-0472">Membrane</keyword>
<dbReference type="GO" id="GO:0055085">
    <property type="term" value="P:transmembrane transport"/>
    <property type="evidence" value="ECO:0007669"/>
    <property type="project" value="InterPro"/>
</dbReference>
<dbReference type="GO" id="GO:0005886">
    <property type="term" value="C:plasma membrane"/>
    <property type="evidence" value="ECO:0007669"/>
    <property type="project" value="UniProtKB-SubCell"/>
</dbReference>
<evidence type="ECO:0000256" key="4">
    <source>
        <dbReference type="ARBA" id="ARBA00022989"/>
    </source>
</evidence>
<dbReference type="InterPro" id="IPR000515">
    <property type="entry name" value="MetI-like"/>
</dbReference>
<dbReference type="OrthoDB" id="9801163at2"/>
<sequence length="214" mass="22501">MDWVRFQDALFNRVPAALGVHIIMVLVSVVAAMAISVPLGIILTRPRFERYGFIVLNVLNVLQTIPGLAIVALAMPLLGLGLKPTIVALVVQGLLPIARNTIAGLYGVSPDVKEAALGMGMPAKKILCEVELPLAMPIILAGIRTSTVYVVSVGTLAAYIGGGGLGDLILTGLNMFWSEFLIVGAGLGALLAVALDRALAYVEYRITPPGMSEQ</sequence>
<dbReference type="HOGENOM" id="CLU_046113_7_2_9"/>
<keyword evidence="3 6" id="KW-0812">Transmembrane</keyword>
<keyword evidence="2 6" id="KW-0813">Transport</keyword>
<evidence type="ECO:0000259" key="7">
    <source>
        <dbReference type="PROSITE" id="PS50928"/>
    </source>
</evidence>
<dbReference type="KEGG" id="tpz:Tph_c20390"/>
<feature type="domain" description="ABC transmembrane type-1" evidence="7">
    <location>
        <begin position="18"/>
        <end position="199"/>
    </location>
</feature>
<dbReference type="EMBL" id="CP003732">
    <property type="protein sequence ID" value="AFV12233.1"/>
    <property type="molecule type" value="Genomic_DNA"/>
</dbReference>
<feature type="transmembrane region" description="Helical" evidence="6">
    <location>
        <begin position="130"/>
        <end position="160"/>
    </location>
</feature>